<accession>A0A1I6YEZ0</accession>
<name>A0A1I6YEZ0_9BACT</name>
<gene>
    <name evidence="1" type="ORF">SAMN04489724_0972</name>
</gene>
<evidence type="ECO:0000313" key="2">
    <source>
        <dbReference type="Proteomes" id="UP000199673"/>
    </source>
</evidence>
<evidence type="ECO:0000313" key="1">
    <source>
        <dbReference type="EMBL" id="SFT48982.1"/>
    </source>
</evidence>
<dbReference type="EMBL" id="FPBF01000001">
    <property type="protein sequence ID" value="SFT48982.1"/>
    <property type="molecule type" value="Genomic_DNA"/>
</dbReference>
<dbReference type="STRING" id="305507.SAMN04489724_0972"/>
<sequence length="38" mass="4088">MAEVFGLGEGIEINNSAKAGKRSQFFLTPSKAGENCWV</sequence>
<proteinExistence type="predicted"/>
<dbReference type="AlphaFoldDB" id="A0A1I6YEZ0"/>
<protein>
    <submittedName>
        <fullName evidence="1">Uncharacterized protein</fullName>
    </submittedName>
</protein>
<reference evidence="2" key="1">
    <citation type="submission" date="2016-10" db="EMBL/GenBank/DDBJ databases">
        <authorList>
            <person name="Varghese N."/>
            <person name="Submissions S."/>
        </authorList>
    </citation>
    <scope>NUCLEOTIDE SEQUENCE [LARGE SCALE GENOMIC DNA]</scope>
    <source>
        <strain evidence="2">DSM 23445</strain>
    </source>
</reference>
<dbReference type="Proteomes" id="UP000199673">
    <property type="component" value="Unassembled WGS sequence"/>
</dbReference>
<keyword evidence="2" id="KW-1185">Reference proteome</keyword>
<organism evidence="1 2">
    <name type="scientific">Algoriphagus locisalis</name>
    <dbReference type="NCBI Taxonomy" id="305507"/>
    <lineage>
        <taxon>Bacteria</taxon>
        <taxon>Pseudomonadati</taxon>
        <taxon>Bacteroidota</taxon>
        <taxon>Cytophagia</taxon>
        <taxon>Cytophagales</taxon>
        <taxon>Cyclobacteriaceae</taxon>
        <taxon>Algoriphagus</taxon>
    </lineage>
</organism>